<keyword evidence="4" id="KW-0687">Ribonucleoprotein</keyword>
<dbReference type="SUPFAM" id="SSF55729">
    <property type="entry name" value="Acyl-CoA N-acyltransferases (Nat)"/>
    <property type="match status" value="1"/>
</dbReference>
<dbReference type="InterPro" id="IPR016181">
    <property type="entry name" value="Acyl_CoA_acyltransferase"/>
</dbReference>
<dbReference type="OrthoDB" id="9796381at2"/>
<feature type="domain" description="N-acetyltransferase" evidence="3">
    <location>
        <begin position="1"/>
        <end position="164"/>
    </location>
</feature>
<evidence type="ECO:0000256" key="1">
    <source>
        <dbReference type="ARBA" id="ARBA00022679"/>
    </source>
</evidence>
<evidence type="ECO:0000313" key="5">
    <source>
        <dbReference type="Proteomes" id="UP000184185"/>
    </source>
</evidence>
<dbReference type="PROSITE" id="PS51186">
    <property type="entry name" value="GNAT"/>
    <property type="match status" value="1"/>
</dbReference>
<dbReference type="InterPro" id="IPR050680">
    <property type="entry name" value="YpeA/RimI_acetyltransf"/>
</dbReference>
<dbReference type="RefSeq" id="WP_072919570.1">
    <property type="nucleotide sequence ID" value="NZ_FQYQ01000039.1"/>
</dbReference>
<dbReference type="PANTHER" id="PTHR43420:SF46">
    <property type="entry name" value="ACETYLTRANSFERASE"/>
    <property type="match status" value="1"/>
</dbReference>
<name>A0A1M6L8Q2_PSEXY</name>
<reference evidence="4 5" key="1">
    <citation type="submission" date="2016-11" db="EMBL/GenBank/DDBJ databases">
        <authorList>
            <person name="Jaros S."/>
            <person name="Januszkiewicz K."/>
            <person name="Wedrychowicz H."/>
        </authorList>
    </citation>
    <scope>NUCLEOTIDE SEQUENCE [LARGE SCALE GENOMIC DNA]</scope>
    <source>
        <strain evidence="4 5">DSM 14809</strain>
    </source>
</reference>
<organism evidence="4 5">
    <name type="scientific">Pseudobutyrivibrio xylanivorans DSM 14809</name>
    <dbReference type="NCBI Taxonomy" id="1123012"/>
    <lineage>
        <taxon>Bacteria</taxon>
        <taxon>Bacillati</taxon>
        <taxon>Bacillota</taxon>
        <taxon>Clostridia</taxon>
        <taxon>Lachnospirales</taxon>
        <taxon>Lachnospiraceae</taxon>
        <taxon>Pseudobutyrivibrio</taxon>
    </lineage>
</organism>
<keyword evidence="1" id="KW-0808">Transferase</keyword>
<protein>
    <submittedName>
        <fullName evidence="4">Ribosomal protein S18 acetylase RimI</fullName>
    </submittedName>
</protein>
<dbReference type="GO" id="GO:0005840">
    <property type="term" value="C:ribosome"/>
    <property type="evidence" value="ECO:0007669"/>
    <property type="project" value="UniProtKB-KW"/>
</dbReference>
<dbReference type="CDD" id="cd04301">
    <property type="entry name" value="NAT_SF"/>
    <property type="match status" value="1"/>
</dbReference>
<dbReference type="InterPro" id="IPR000182">
    <property type="entry name" value="GNAT_dom"/>
</dbReference>
<evidence type="ECO:0000313" key="4">
    <source>
        <dbReference type="EMBL" id="SHJ67550.1"/>
    </source>
</evidence>
<keyword evidence="2" id="KW-0012">Acyltransferase</keyword>
<dbReference type="Proteomes" id="UP000184185">
    <property type="component" value="Unassembled WGS sequence"/>
</dbReference>
<gene>
    <name evidence="4" type="ORF">SAMN02745725_03050</name>
</gene>
<sequence>MQYRLGTYNDLDDICSLIKQAISEMESHGIYQWDELYPMREDFAKDIEKNTLYLAIDEDDLVAMYVISAEYDEQYENAKWENDGNSAYILHRFCVSPNHQNKGMGKMVLNHIEEQIKDMGYESIRLDTFTENPFAQRLYRHNGYETRGYADWRKGRFDLMEKKL</sequence>
<dbReference type="Gene3D" id="3.40.630.30">
    <property type="match status" value="1"/>
</dbReference>
<dbReference type="Pfam" id="PF00583">
    <property type="entry name" value="Acetyltransf_1"/>
    <property type="match status" value="1"/>
</dbReference>
<dbReference type="AlphaFoldDB" id="A0A1M6L8Q2"/>
<dbReference type="PANTHER" id="PTHR43420">
    <property type="entry name" value="ACETYLTRANSFERASE"/>
    <property type="match status" value="1"/>
</dbReference>
<accession>A0A1M6L8Q2</accession>
<proteinExistence type="predicted"/>
<evidence type="ECO:0000259" key="3">
    <source>
        <dbReference type="PROSITE" id="PS51186"/>
    </source>
</evidence>
<dbReference type="GO" id="GO:0016747">
    <property type="term" value="F:acyltransferase activity, transferring groups other than amino-acyl groups"/>
    <property type="evidence" value="ECO:0007669"/>
    <property type="project" value="InterPro"/>
</dbReference>
<keyword evidence="5" id="KW-1185">Reference proteome</keyword>
<dbReference type="EMBL" id="FQYQ01000039">
    <property type="protein sequence ID" value="SHJ67550.1"/>
    <property type="molecule type" value="Genomic_DNA"/>
</dbReference>
<keyword evidence="4" id="KW-0689">Ribosomal protein</keyword>
<evidence type="ECO:0000256" key="2">
    <source>
        <dbReference type="ARBA" id="ARBA00023315"/>
    </source>
</evidence>